<name>A0ACC0WHB7_9STRA</name>
<dbReference type="Proteomes" id="UP001163321">
    <property type="component" value="Chromosome 13"/>
</dbReference>
<evidence type="ECO:0000313" key="2">
    <source>
        <dbReference type="Proteomes" id="UP001163321"/>
    </source>
</evidence>
<reference evidence="1 2" key="1">
    <citation type="journal article" date="2022" name="bioRxiv">
        <title>The genome of the oomycete Peronosclerospora sorghi, a cosmopolitan pathogen of maize and sorghum, is inflated with dispersed pseudogenes.</title>
        <authorList>
            <person name="Fletcher K."/>
            <person name="Martin F."/>
            <person name="Isakeit T."/>
            <person name="Cavanaugh K."/>
            <person name="Magill C."/>
            <person name="Michelmore R."/>
        </authorList>
    </citation>
    <scope>NUCLEOTIDE SEQUENCE [LARGE SCALE GENOMIC DNA]</scope>
    <source>
        <strain evidence="1">P6</strain>
    </source>
</reference>
<dbReference type="EMBL" id="CM047592">
    <property type="protein sequence ID" value="KAI9917446.1"/>
    <property type="molecule type" value="Genomic_DNA"/>
</dbReference>
<proteinExistence type="predicted"/>
<accession>A0ACC0WHB7</accession>
<gene>
    <name evidence="1" type="ORF">PsorP6_012436</name>
</gene>
<keyword evidence="2" id="KW-1185">Reference proteome</keyword>
<organism evidence="1 2">
    <name type="scientific">Peronosclerospora sorghi</name>
    <dbReference type="NCBI Taxonomy" id="230839"/>
    <lineage>
        <taxon>Eukaryota</taxon>
        <taxon>Sar</taxon>
        <taxon>Stramenopiles</taxon>
        <taxon>Oomycota</taxon>
        <taxon>Peronosporomycetes</taxon>
        <taxon>Peronosporales</taxon>
        <taxon>Peronosporaceae</taxon>
        <taxon>Peronosclerospora</taxon>
    </lineage>
</organism>
<protein>
    <submittedName>
        <fullName evidence="1">Uncharacterized protein</fullName>
    </submittedName>
</protein>
<comment type="caution">
    <text evidence="1">The sequence shown here is derived from an EMBL/GenBank/DDBJ whole genome shotgun (WGS) entry which is preliminary data.</text>
</comment>
<sequence>MARGLRIGSKADVLKNLRALLRVTRTRGSQESIRDCKFSQQILAQYRARQHESDRSKMRAYRSEATDCLMLLQGVEEQRRLWALDAGLETKLSSQELVARSARRVGLEVPETYAETQAEVERKQAAAARYLADKRAKERMATQRPGGRSHSSRMDS</sequence>
<evidence type="ECO:0000313" key="1">
    <source>
        <dbReference type="EMBL" id="KAI9917446.1"/>
    </source>
</evidence>